<dbReference type="AlphaFoldDB" id="A0A2P6NAK8"/>
<evidence type="ECO:0000259" key="3">
    <source>
        <dbReference type="PROSITE" id="PS50071"/>
    </source>
</evidence>
<keyword evidence="1 2" id="KW-0238">DNA-binding</keyword>
<keyword evidence="1 2" id="KW-0371">Homeobox</keyword>
<comment type="caution">
    <text evidence="4">The sequence shown here is derived from an EMBL/GenBank/DDBJ whole genome shotgun (WGS) entry which is preliminary data.</text>
</comment>
<dbReference type="PROSITE" id="PS50071">
    <property type="entry name" value="HOMEOBOX_2"/>
    <property type="match status" value="1"/>
</dbReference>
<dbReference type="GO" id="GO:0000981">
    <property type="term" value="F:DNA-binding transcription factor activity, RNA polymerase II-specific"/>
    <property type="evidence" value="ECO:0007669"/>
    <property type="project" value="TreeGrafter"/>
</dbReference>
<dbReference type="Proteomes" id="UP000241769">
    <property type="component" value="Unassembled WGS sequence"/>
</dbReference>
<dbReference type="EMBL" id="MDYQ01000133">
    <property type="protein sequence ID" value="PRP80982.1"/>
    <property type="molecule type" value="Genomic_DNA"/>
</dbReference>
<dbReference type="Pfam" id="PF00046">
    <property type="entry name" value="Homeodomain"/>
    <property type="match status" value="1"/>
</dbReference>
<dbReference type="SUPFAM" id="SSF46689">
    <property type="entry name" value="Homeodomain-like"/>
    <property type="match status" value="1"/>
</dbReference>
<dbReference type="GO" id="GO:0005634">
    <property type="term" value="C:nucleus"/>
    <property type="evidence" value="ECO:0007669"/>
    <property type="project" value="UniProtKB-SubCell"/>
</dbReference>
<gene>
    <name evidence="4" type="ORF">PROFUN_11096</name>
</gene>
<dbReference type="InterPro" id="IPR001356">
    <property type="entry name" value="HD"/>
</dbReference>
<feature type="DNA-binding region" description="Homeobox" evidence="1">
    <location>
        <begin position="63"/>
        <end position="122"/>
    </location>
</feature>
<organism evidence="4 5">
    <name type="scientific">Planoprotostelium fungivorum</name>
    <dbReference type="NCBI Taxonomy" id="1890364"/>
    <lineage>
        <taxon>Eukaryota</taxon>
        <taxon>Amoebozoa</taxon>
        <taxon>Evosea</taxon>
        <taxon>Variosea</taxon>
        <taxon>Cavosteliida</taxon>
        <taxon>Cavosteliaceae</taxon>
        <taxon>Planoprotostelium</taxon>
    </lineage>
</organism>
<keyword evidence="1 2" id="KW-0539">Nucleus</keyword>
<sequence length="293" mass="32736">MVLTPHSTEAYRVNTHTIMNIAQLLTDASNEEKTHSIVHSNRTNHVFFYIGSDISKDTQTTREFRRIRKFTPKEQEELDRVYKRTAYPSHDEREELATKFCTTSRRVQIWFQNRRQRAVERGRSTQVQPPQKVQHHRLIMLKPTKQGLVACRSYSSLEAGLNIATSTDGKFVITPVDGKALETSSPVTPSSVGRFRLSLTSTGGCFISAASEEDVSSARGSMTARRGESVTLDVQNHKGTIENANKLNRLSLEVQPPTQWQNPSTEGLMTARDAGTFASTNQQAPIQAKSTAG</sequence>
<protein>
    <recommendedName>
        <fullName evidence="3">Homeobox domain-containing protein</fullName>
    </recommendedName>
</protein>
<comment type="subcellular location">
    <subcellularLocation>
        <location evidence="1 2">Nucleus</location>
    </subcellularLocation>
</comment>
<dbReference type="CDD" id="cd00086">
    <property type="entry name" value="homeodomain"/>
    <property type="match status" value="1"/>
</dbReference>
<accession>A0A2P6NAK8</accession>
<dbReference type="GO" id="GO:1990837">
    <property type="term" value="F:sequence-specific double-stranded DNA binding"/>
    <property type="evidence" value="ECO:0007669"/>
    <property type="project" value="TreeGrafter"/>
</dbReference>
<evidence type="ECO:0000313" key="5">
    <source>
        <dbReference type="Proteomes" id="UP000241769"/>
    </source>
</evidence>
<name>A0A2P6NAK8_9EUKA</name>
<evidence type="ECO:0000313" key="4">
    <source>
        <dbReference type="EMBL" id="PRP80982.1"/>
    </source>
</evidence>
<dbReference type="OrthoDB" id="6159439at2759"/>
<evidence type="ECO:0000256" key="1">
    <source>
        <dbReference type="PROSITE-ProRule" id="PRU00108"/>
    </source>
</evidence>
<evidence type="ECO:0000256" key="2">
    <source>
        <dbReference type="RuleBase" id="RU000682"/>
    </source>
</evidence>
<dbReference type="InterPro" id="IPR052631">
    <property type="entry name" value="Paired_homeobox_Bicoid"/>
</dbReference>
<dbReference type="SMART" id="SM00389">
    <property type="entry name" value="HOX"/>
    <property type="match status" value="1"/>
</dbReference>
<feature type="domain" description="Homeobox" evidence="3">
    <location>
        <begin position="61"/>
        <end position="121"/>
    </location>
</feature>
<dbReference type="InParanoid" id="A0A2P6NAK8"/>
<proteinExistence type="predicted"/>
<dbReference type="InterPro" id="IPR009057">
    <property type="entry name" value="Homeodomain-like_sf"/>
</dbReference>
<dbReference type="PANTHER" id="PTHR46255:SF3">
    <property type="entry name" value="HOMEOBOX DOMAIN-CONTAINING PROTEIN"/>
    <property type="match status" value="1"/>
</dbReference>
<dbReference type="Gene3D" id="1.10.10.60">
    <property type="entry name" value="Homeodomain-like"/>
    <property type="match status" value="1"/>
</dbReference>
<dbReference type="PANTHER" id="PTHR46255">
    <property type="entry name" value="SHORT STATURE HOMEOBOX"/>
    <property type="match status" value="1"/>
</dbReference>
<reference evidence="4 5" key="1">
    <citation type="journal article" date="2018" name="Genome Biol. Evol.">
        <title>Multiple Roots of Fruiting Body Formation in Amoebozoa.</title>
        <authorList>
            <person name="Hillmann F."/>
            <person name="Forbes G."/>
            <person name="Novohradska S."/>
            <person name="Ferling I."/>
            <person name="Riege K."/>
            <person name="Groth M."/>
            <person name="Westermann M."/>
            <person name="Marz M."/>
            <person name="Spaller T."/>
            <person name="Winckler T."/>
            <person name="Schaap P."/>
            <person name="Glockner G."/>
        </authorList>
    </citation>
    <scope>NUCLEOTIDE SEQUENCE [LARGE SCALE GENOMIC DNA]</scope>
    <source>
        <strain evidence="4 5">Jena</strain>
    </source>
</reference>
<keyword evidence="5" id="KW-1185">Reference proteome</keyword>